<dbReference type="Gene3D" id="3.40.50.1820">
    <property type="entry name" value="alpha/beta hydrolase"/>
    <property type="match status" value="1"/>
</dbReference>
<gene>
    <name evidence="1" type="ORF">MiSe_59490</name>
</gene>
<reference evidence="1" key="1">
    <citation type="submission" date="2019-10" db="EMBL/GenBank/DDBJ databases">
        <title>Draft genome sequece of Microseira wollei NIES-4236.</title>
        <authorList>
            <person name="Yamaguchi H."/>
            <person name="Suzuki S."/>
            <person name="Kawachi M."/>
        </authorList>
    </citation>
    <scope>NUCLEOTIDE SEQUENCE</scope>
    <source>
        <strain evidence="1">NIES-4236</strain>
    </source>
</reference>
<evidence type="ECO:0000313" key="2">
    <source>
        <dbReference type="Proteomes" id="UP001050975"/>
    </source>
</evidence>
<evidence type="ECO:0000313" key="1">
    <source>
        <dbReference type="EMBL" id="GET41137.1"/>
    </source>
</evidence>
<protein>
    <recommendedName>
        <fullName evidence="3">Alpha/beta hydrolase</fullName>
    </recommendedName>
</protein>
<dbReference type="Proteomes" id="UP001050975">
    <property type="component" value="Unassembled WGS sequence"/>
</dbReference>
<accession>A0AAV3XL17</accession>
<dbReference type="InterPro" id="IPR050228">
    <property type="entry name" value="Carboxylesterase_BioH"/>
</dbReference>
<name>A0AAV3XL17_9CYAN</name>
<comment type="caution">
    <text evidence="1">The sequence shown here is derived from an EMBL/GenBank/DDBJ whole genome shotgun (WGS) entry which is preliminary data.</text>
</comment>
<proteinExistence type="predicted"/>
<dbReference type="RefSeq" id="WP_226587355.1">
    <property type="nucleotide sequence ID" value="NZ_BLAY01000111.1"/>
</dbReference>
<dbReference type="PANTHER" id="PTHR43194:SF2">
    <property type="entry name" value="PEROXISOMAL MEMBRANE PROTEIN LPX1"/>
    <property type="match status" value="1"/>
</dbReference>
<dbReference type="SUPFAM" id="SSF53474">
    <property type="entry name" value="alpha/beta-Hydrolases"/>
    <property type="match status" value="1"/>
</dbReference>
<sequence>MTNNSDIRITPTDEQIAQTKKAIESYFLKWWADPNKRESACPYYQIHQPGKPIRGTVMVFHGFSAKPKQMEILADYLFRNDFNIYQIPLAGHAFLPPDNYWPQIDLKPEYFEPLRERVRKDPVLADFFSNRSGNSLWQFQRLKKRQMLSLVTRILKLSPDMGDMILAIEGDNDRDFNRYFTSSHMNYLHDAQQRLAELDAMPGAIYTVGLSVGGAVALGLAASRPNRIKKVVAYAPLLEVENEILERYINLTGPLDLRQFSWEQNVSFPVGCLTAANRFGAFVRRDKNLQALKNIPTCLVLTEHDDATDNQVLQKFYNSLGGEAKGHRCYLYEASDLVPHPMVDPREVSQGMTNHFWKNLYQETFRFLTQGEINPSNMNGYDPADDLPPLPY</sequence>
<organism evidence="1 2">
    <name type="scientific">Microseira wollei NIES-4236</name>
    <dbReference type="NCBI Taxonomy" id="2530354"/>
    <lineage>
        <taxon>Bacteria</taxon>
        <taxon>Bacillati</taxon>
        <taxon>Cyanobacteriota</taxon>
        <taxon>Cyanophyceae</taxon>
        <taxon>Oscillatoriophycideae</taxon>
        <taxon>Aerosakkonematales</taxon>
        <taxon>Aerosakkonemataceae</taxon>
        <taxon>Microseira</taxon>
    </lineage>
</organism>
<dbReference type="EMBL" id="BLAY01000111">
    <property type="protein sequence ID" value="GET41137.1"/>
    <property type="molecule type" value="Genomic_DNA"/>
</dbReference>
<keyword evidence="2" id="KW-1185">Reference proteome</keyword>
<evidence type="ECO:0008006" key="3">
    <source>
        <dbReference type="Google" id="ProtNLM"/>
    </source>
</evidence>
<dbReference type="PANTHER" id="PTHR43194">
    <property type="entry name" value="HYDROLASE ALPHA/BETA FOLD FAMILY"/>
    <property type="match status" value="1"/>
</dbReference>
<dbReference type="AlphaFoldDB" id="A0AAV3XL17"/>
<dbReference type="InterPro" id="IPR029058">
    <property type="entry name" value="AB_hydrolase_fold"/>
</dbReference>